<accession>A0A8S1YHY7</accession>
<dbReference type="AlphaFoldDB" id="A0A8S1YHY7"/>
<comment type="caution">
    <text evidence="1">The sequence shown here is derived from an EMBL/GenBank/DDBJ whole genome shotgun (WGS) entry which is preliminary data.</text>
</comment>
<evidence type="ECO:0000313" key="1">
    <source>
        <dbReference type="EMBL" id="CAD8213805.1"/>
    </source>
</evidence>
<sequence length="61" mass="7450">MSRATLDLFLKILFLKSYVKEQKVCIFRENDESRFALKQNRNEWKIKYLKSLNRFSTSLLF</sequence>
<keyword evidence="2" id="KW-1185">Reference proteome</keyword>
<protein>
    <submittedName>
        <fullName evidence="1">Uncharacterized protein</fullName>
    </submittedName>
</protein>
<evidence type="ECO:0000313" key="2">
    <source>
        <dbReference type="Proteomes" id="UP000689195"/>
    </source>
</evidence>
<proteinExistence type="predicted"/>
<organism evidence="1 2">
    <name type="scientific">Paramecium pentaurelia</name>
    <dbReference type="NCBI Taxonomy" id="43138"/>
    <lineage>
        <taxon>Eukaryota</taxon>
        <taxon>Sar</taxon>
        <taxon>Alveolata</taxon>
        <taxon>Ciliophora</taxon>
        <taxon>Intramacronucleata</taxon>
        <taxon>Oligohymenophorea</taxon>
        <taxon>Peniculida</taxon>
        <taxon>Parameciidae</taxon>
        <taxon>Paramecium</taxon>
    </lineage>
</organism>
<name>A0A8S1YHY7_9CILI</name>
<gene>
    <name evidence="1" type="ORF">PPENT_87.1.T1870002</name>
</gene>
<dbReference type="Proteomes" id="UP000689195">
    <property type="component" value="Unassembled WGS sequence"/>
</dbReference>
<reference evidence="1" key="1">
    <citation type="submission" date="2021-01" db="EMBL/GenBank/DDBJ databases">
        <authorList>
            <consortium name="Genoscope - CEA"/>
            <person name="William W."/>
        </authorList>
    </citation>
    <scope>NUCLEOTIDE SEQUENCE</scope>
</reference>
<dbReference type="EMBL" id="CAJJDO010000187">
    <property type="protein sequence ID" value="CAD8213805.1"/>
    <property type="molecule type" value="Genomic_DNA"/>
</dbReference>